<protein>
    <recommendedName>
        <fullName evidence="5">Peptidyl-prolyl cis-trans isomerase</fullName>
        <shortName evidence="5">PPIase</shortName>
        <ecNumber evidence="5">5.2.1.8</ecNumber>
    </recommendedName>
</protein>
<dbReference type="PROSITE" id="PS50072">
    <property type="entry name" value="CSA_PPIASE_2"/>
    <property type="match status" value="1"/>
</dbReference>
<organism evidence="7 8">
    <name type="scientific">Candidatus Curtissbacteria bacterium RIFCSPLOWO2_01_FULL_42_50</name>
    <dbReference type="NCBI Taxonomy" id="1797730"/>
    <lineage>
        <taxon>Bacteria</taxon>
        <taxon>Candidatus Curtissiibacteriota</taxon>
    </lineage>
</organism>
<dbReference type="InterPro" id="IPR044666">
    <property type="entry name" value="Cyclophilin_A-like"/>
</dbReference>
<dbReference type="InterPro" id="IPR002130">
    <property type="entry name" value="Cyclophilin-type_PPIase_dom"/>
</dbReference>
<reference evidence="7 8" key="1">
    <citation type="journal article" date="2016" name="Nat. Commun.">
        <title>Thousands of microbial genomes shed light on interconnected biogeochemical processes in an aquifer system.</title>
        <authorList>
            <person name="Anantharaman K."/>
            <person name="Brown C.T."/>
            <person name="Hug L.A."/>
            <person name="Sharon I."/>
            <person name="Castelle C.J."/>
            <person name="Probst A.J."/>
            <person name="Thomas B.C."/>
            <person name="Singh A."/>
            <person name="Wilkins M.J."/>
            <person name="Karaoz U."/>
            <person name="Brodie E.L."/>
            <person name="Williams K.H."/>
            <person name="Hubbard S.S."/>
            <person name="Banfield J.F."/>
        </authorList>
    </citation>
    <scope>NUCLEOTIDE SEQUENCE [LARGE SCALE GENOMIC DNA]</scope>
</reference>
<dbReference type="AlphaFoldDB" id="A0A1F5H2V8"/>
<keyword evidence="3 5" id="KW-0697">Rotamase</keyword>
<sequence length="156" mass="17040">MKKTYSQPPPVLTTEQIKGKKARVKTARGDIIFELFTDSPMAASNFIFLSQDGFYDGLTFHRREEGFVIQGGDPNGNGAGGPGYNFADEEVTRDYKRGIVAMANAGPNTNGSQFFIMLADTTTLPKNYTIFGQVVGGMDVVDKIQVGDVMEKITLE</sequence>
<comment type="function">
    <text evidence="1 5">PPIases accelerate the folding of proteins. It catalyzes the cis-trans isomerization of proline imidic peptide bonds in oligopeptides.</text>
</comment>
<feature type="domain" description="PPIase cyclophilin-type" evidence="6">
    <location>
        <begin position="29"/>
        <end position="145"/>
    </location>
</feature>
<comment type="caution">
    <text evidence="7">The sequence shown here is derived from an EMBL/GenBank/DDBJ whole genome shotgun (WGS) entry which is preliminary data.</text>
</comment>
<dbReference type="Gene3D" id="2.40.100.10">
    <property type="entry name" value="Cyclophilin-like"/>
    <property type="match status" value="1"/>
</dbReference>
<evidence type="ECO:0000313" key="8">
    <source>
        <dbReference type="Proteomes" id="UP000177039"/>
    </source>
</evidence>
<evidence type="ECO:0000256" key="5">
    <source>
        <dbReference type="RuleBase" id="RU363019"/>
    </source>
</evidence>
<proteinExistence type="inferred from homology"/>
<dbReference type="GO" id="GO:0003755">
    <property type="term" value="F:peptidyl-prolyl cis-trans isomerase activity"/>
    <property type="evidence" value="ECO:0007669"/>
    <property type="project" value="UniProtKB-UniRule"/>
</dbReference>
<comment type="catalytic activity">
    <reaction evidence="5">
        <text>[protein]-peptidylproline (omega=180) = [protein]-peptidylproline (omega=0)</text>
        <dbReference type="Rhea" id="RHEA:16237"/>
        <dbReference type="Rhea" id="RHEA-COMP:10747"/>
        <dbReference type="Rhea" id="RHEA-COMP:10748"/>
        <dbReference type="ChEBI" id="CHEBI:83833"/>
        <dbReference type="ChEBI" id="CHEBI:83834"/>
        <dbReference type="EC" id="5.2.1.8"/>
    </reaction>
</comment>
<dbReference type="CDD" id="cd00317">
    <property type="entry name" value="cyclophilin"/>
    <property type="match status" value="1"/>
</dbReference>
<dbReference type="PANTHER" id="PTHR45625:SF4">
    <property type="entry name" value="PEPTIDYLPROLYL ISOMERASE DOMAIN AND WD REPEAT-CONTAINING PROTEIN 1"/>
    <property type="match status" value="1"/>
</dbReference>
<evidence type="ECO:0000256" key="4">
    <source>
        <dbReference type="ARBA" id="ARBA00023235"/>
    </source>
</evidence>
<dbReference type="Proteomes" id="UP000177039">
    <property type="component" value="Unassembled WGS sequence"/>
</dbReference>
<dbReference type="SUPFAM" id="SSF50891">
    <property type="entry name" value="Cyclophilin-like"/>
    <property type="match status" value="1"/>
</dbReference>
<evidence type="ECO:0000313" key="7">
    <source>
        <dbReference type="EMBL" id="OGD98490.1"/>
    </source>
</evidence>
<comment type="similarity">
    <text evidence="2 5">Belongs to the cyclophilin-type PPIase family.</text>
</comment>
<dbReference type="EMBL" id="MFBT01000036">
    <property type="protein sequence ID" value="OGD98490.1"/>
    <property type="molecule type" value="Genomic_DNA"/>
</dbReference>
<dbReference type="InterPro" id="IPR029000">
    <property type="entry name" value="Cyclophilin-like_dom_sf"/>
</dbReference>
<dbReference type="PANTHER" id="PTHR45625">
    <property type="entry name" value="PEPTIDYL-PROLYL CIS-TRANS ISOMERASE-RELATED"/>
    <property type="match status" value="1"/>
</dbReference>
<name>A0A1F5H2V8_9BACT</name>
<keyword evidence="4 5" id="KW-0413">Isomerase</keyword>
<evidence type="ECO:0000259" key="6">
    <source>
        <dbReference type="PROSITE" id="PS50072"/>
    </source>
</evidence>
<gene>
    <name evidence="7" type="ORF">A3B54_04405</name>
</gene>
<dbReference type="EC" id="5.2.1.8" evidence="5"/>
<dbReference type="InterPro" id="IPR024936">
    <property type="entry name" value="Cyclophilin-type_PPIase"/>
</dbReference>
<dbReference type="PRINTS" id="PR00153">
    <property type="entry name" value="CSAPPISMRASE"/>
</dbReference>
<evidence type="ECO:0000256" key="3">
    <source>
        <dbReference type="ARBA" id="ARBA00023110"/>
    </source>
</evidence>
<evidence type="ECO:0000256" key="2">
    <source>
        <dbReference type="ARBA" id="ARBA00007365"/>
    </source>
</evidence>
<accession>A0A1F5H2V8</accession>
<evidence type="ECO:0000256" key="1">
    <source>
        <dbReference type="ARBA" id="ARBA00002388"/>
    </source>
</evidence>
<dbReference type="PIRSF" id="PIRSF001467">
    <property type="entry name" value="Peptidylpro_ismrse"/>
    <property type="match status" value="1"/>
</dbReference>
<dbReference type="Pfam" id="PF00160">
    <property type="entry name" value="Pro_isomerase"/>
    <property type="match status" value="1"/>
</dbReference>